<accession>B9FP38</accession>
<proteinExistence type="inferred from homology"/>
<dbReference type="PANTHER" id="PTHR32285">
    <property type="entry name" value="PROTEIN TRICHOME BIREFRINGENCE-LIKE 9-RELATED"/>
    <property type="match status" value="1"/>
</dbReference>
<gene>
    <name evidence="4" type="ORF">OsJ_18204</name>
</gene>
<reference evidence="4" key="1">
    <citation type="journal article" date="2005" name="PLoS Biol.">
        <title>The genomes of Oryza sativa: a history of duplications.</title>
        <authorList>
            <person name="Yu J."/>
            <person name="Wang J."/>
            <person name="Lin W."/>
            <person name="Li S."/>
            <person name="Li H."/>
            <person name="Zhou J."/>
            <person name="Ni P."/>
            <person name="Dong W."/>
            <person name="Hu S."/>
            <person name="Zeng C."/>
            <person name="Zhang J."/>
            <person name="Zhang Y."/>
            <person name="Li R."/>
            <person name="Xu Z."/>
            <person name="Li S."/>
            <person name="Li X."/>
            <person name="Zheng H."/>
            <person name="Cong L."/>
            <person name="Lin L."/>
            <person name="Yin J."/>
            <person name="Geng J."/>
            <person name="Li G."/>
            <person name="Shi J."/>
            <person name="Liu J."/>
            <person name="Lv H."/>
            <person name="Li J."/>
            <person name="Wang J."/>
            <person name="Deng Y."/>
            <person name="Ran L."/>
            <person name="Shi X."/>
            <person name="Wang X."/>
            <person name="Wu Q."/>
            <person name="Li C."/>
            <person name="Ren X."/>
            <person name="Wang J."/>
            <person name="Wang X."/>
            <person name="Li D."/>
            <person name="Liu D."/>
            <person name="Zhang X."/>
            <person name="Ji Z."/>
            <person name="Zhao W."/>
            <person name="Sun Y."/>
            <person name="Zhang Z."/>
            <person name="Bao J."/>
            <person name="Han Y."/>
            <person name="Dong L."/>
            <person name="Ji J."/>
            <person name="Chen P."/>
            <person name="Wu S."/>
            <person name="Liu J."/>
            <person name="Xiao Y."/>
            <person name="Bu D."/>
            <person name="Tan J."/>
            <person name="Yang L."/>
            <person name="Ye C."/>
            <person name="Zhang J."/>
            <person name="Xu J."/>
            <person name="Zhou Y."/>
            <person name="Yu Y."/>
            <person name="Zhang B."/>
            <person name="Zhuang S."/>
            <person name="Wei H."/>
            <person name="Liu B."/>
            <person name="Lei M."/>
            <person name="Yu H."/>
            <person name="Li Y."/>
            <person name="Xu H."/>
            <person name="Wei S."/>
            <person name="He X."/>
            <person name="Fang L."/>
            <person name="Zhang Z."/>
            <person name="Zhang Y."/>
            <person name="Huang X."/>
            <person name="Su Z."/>
            <person name="Tong W."/>
            <person name="Li J."/>
            <person name="Tong Z."/>
            <person name="Li S."/>
            <person name="Ye J."/>
            <person name="Wang L."/>
            <person name="Fang L."/>
            <person name="Lei T."/>
            <person name="Chen C."/>
            <person name="Chen H."/>
            <person name="Xu Z."/>
            <person name="Li H."/>
            <person name="Huang H."/>
            <person name="Zhang F."/>
            <person name="Xu H."/>
            <person name="Li N."/>
            <person name="Zhao C."/>
            <person name="Li S."/>
            <person name="Dong L."/>
            <person name="Huang Y."/>
            <person name="Li L."/>
            <person name="Xi Y."/>
            <person name="Qi Q."/>
            <person name="Li W."/>
            <person name="Zhang B."/>
            <person name="Hu W."/>
            <person name="Zhang Y."/>
            <person name="Tian X."/>
            <person name="Jiao Y."/>
            <person name="Liang X."/>
            <person name="Jin J."/>
            <person name="Gao L."/>
            <person name="Zheng W."/>
            <person name="Hao B."/>
            <person name="Liu S."/>
            <person name="Wang W."/>
            <person name="Yuan L."/>
            <person name="Cao M."/>
            <person name="McDermott J."/>
            <person name="Samudrala R."/>
            <person name="Wang J."/>
            <person name="Wong G.K."/>
            <person name="Yang H."/>
        </authorList>
    </citation>
    <scope>NUCLEOTIDE SEQUENCE [LARGE SCALE GENOMIC DNA]</scope>
</reference>
<dbReference type="InterPro" id="IPR029962">
    <property type="entry name" value="TBL"/>
</dbReference>
<dbReference type="InterPro" id="IPR026057">
    <property type="entry name" value="TBL_C"/>
</dbReference>
<protein>
    <recommendedName>
        <fullName evidence="3">Trichome birefringence-like C-terminal domain-containing protein</fullName>
    </recommendedName>
</protein>
<reference evidence="4" key="2">
    <citation type="submission" date="2008-12" db="EMBL/GenBank/DDBJ databases">
        <title>Improved gene annotation of the rice (Oryza sativa) genomes.</title>
        <authorList>
            <person name="Wang J."/>
            <person name="Li R."/>
            <person name="Fan W."/>
            <person name="Huang Q."/>
            <person name="Zhang J."/>
            <person name="Zhou Y."/>
            <person name="Hu Y."/>
            <person name="Zi S."/>
            <person name="Li J."/>
            <person name="Ni P."/>
            <person name="Zheng H."/>
            <person name="Zhang Y."/>
            <person name="Zhao M."/>
            <person name="Hao Q."/>
            <person name="McDermott J."/>
            <person name="Samudrala R."/>
            <person name="Kristiansen K."/>
            <person name="Wong G.K.-S."/>
        </authorList>
    </citation>
    <scope>NUCLEOTIDE SEQUENCE</scope>
</reference>
<sequence>MKAPPPPSPVAKRARVSPFVFLLVLFLLLFSFLYGEDLKELLGSQAQARPSLHFNAAAAGDGIELPAATAATTEGRTTTRRWRGRLPFAANGDGEEEEEECDVFSGSWRAKPHGRPETAYQRWRWQPRGCALPAFDAAAMLDRLRGKRVMFVGDSLGRGQFTSLVCLLLAAVPDPAARSFATSPDQQRSVFTAAAYNATVEFYWAPFLLQSNADNAAVHRISDRMVRRGSIGHHGRHWEGADVIVFNTYLWWCTGLQFRILEDGPFDAGGNSSTTTWVSTEEAYAMAFREMLQWAREHMDFATTRVFFTSMSPTHGKSQDWGGGEPGGNCYGETEMIGDAAYWGSDSRRGVMRAIGEVLDGDGADVPVTFLNVTQLSLYRKDAHTSVYKKQWTPPTPEQLADPKTYADCVHWCLPGLQDTWNELLYTKLFYP</sequence>
<dbReference type="EMBL" id="CM000142">
    <property type="protein sequence ID" value="EEE63392.1"/>
    <property type="molecule type" value="Genomic_DNA"/>
</dbReference>
<dbReference type="GO" id="GO:0016413">
    <property type="term" value="F:O-acetyltransferase activity"/>
    <property type="evidence" value="ECO:0007669"/>
    <property type="project" value="InterPro"/>
</dbReference>
<dbReference type="PANTHER" id="PTHR32285:SF370">
    <property type="entry name" value="XYLAN O-ACETYLTRANSFERASE 9-RELATED"/>
    <property type="match status" value="1"/>
</dbReference>
<feature type="domain" description="Trichome birefringence-like C-terminal" evidence="3">
    <location>
        <begin position="132"/>
        <end position="427"/>
    </location>
</feature>
<evidence type="ECO:0000259" key="3">
    <source>
        <dbReference type="Pfam" id="PF13839"/>
    </source>
</evidence>
<dbReference type="Proteomes" id="UP000007752">
    <property type="component" value="Chromosome 5"/>
</dbReference>
<evidence type="ECO:0000256" key="2">
    <source>
        <dbReference type="SAM" id="MobiDB-lite"/>
    </source>
</evidence>
<feature type="region of interest" description="Disordered" evidence="2">
    <location>
        <begin position="68"/>
        <end position="90"/>
    </location>
</feature>
<organism evidence="4">
    <name type="scientific">Oryza sativa subsp. japonica</name>
    <name type="common">Rice</name>
    <dbReference type="NCBI Taxonomy" id="39947"/>
    <lineage>
        <taxon>Eukaryota</taxon>
        <taxon>Viridiplantae</taxon>
        <taxon>Streptophyta</taxon>
        <taxon>Embryophyta</taxon>
        <taxon>Tracheophyta</taxon>
        <taxon>Spermatophyta</taxon>
        <taxon>Magnoliopsida</taxon>
        <taxon>Liliopsida</taxon>
        <taxon>Poales</taxon>
        <taxon>Poaceae</taxon>
        <taxon>BOP clade</taxon>
        <taxon>Oryzoideae</taxon>
        <taxon>Oryzeae</taxon>
        <taxon>Oryzinae</taxon>
        <taxon>Oryza</taxon>
        <taxon>Oryza sativa</taxon>
    </lineage>
</organism>
<evidence type="ECO:0000256" key="1">
    <source>
        <dbReference type="ARBA" id="ARBA00007727"/>
    </source>
</evidence>
<dbReference type="Pfam" id="PF13839">
    <property type="entry name" value="PC-Esterase"/>
    <property type="match status" value="1"/>
</dbReference>
<comment type="similarity">
    <text evidence="1">Belongs to the PC-esterase family. TBL subfamily.</text>
</comment>
<evidence type="ECO:0000313" key="4">
    <source>
        <dbReference type="EMBL" id="EEE63392.1"/>
    </source>
</evidence>
<name>B9FP38_ORYSJ</name>
<dbReference type="AlphaFoldDB" id="B9FP38"/>